<evidence type="ECO:0000256" key="3">
    <source>
        <dbReference type="ARBA" id="ARBA00022475"/>
    </source>
</evidence>
<evidence type="ECO:0000256" key="2">
    <source>
        <dbReference type="ARBA" id="ARBA00006464"/>
    </source>
</evidence>
<keyword evidence="4" id="KW-0808">Transferase</keyword>
<dbReference type="RefSeq" id="WP_052290240.1">
    <property type="nucleotide sequence ID" value="NZ_JTJC03000004.1"/>
</dbReference>
<keyword evidence="7 8" id="KW-0472">Membrane</keyword>
<keyword evidence="5 8" id="KW-0812">Transmembrane</keyword>
<dbReference type="InterPro" id="IPR003362">
    <property type="entry name" value="Bact_transf"/>
</dbReference>
<feature type="domain" description="Bacterial sugar transferase" evidence="9">
    <location>
        <begin position="139"/>
        <end position="202"/>
    </location>
</feature>
<keyword evidence="6 8" id="KW-1133">Transmembrane helix</keyword>
<dbReference type="Pfam" id="PF02397">
    <property type="entry name" value="Bac_transf"/>
    <property type="match status" value="1"/>
</dbReference>
<evidence type="ECO:0000259" key="9">
    <source>
        <dbReference type="Pfam" id="PF02397"/>
    </source>
</evidence>
<reference evidence="10 11" key="1">
    <citation type="journal article" date="2015" name="Genome Announc.">
        <title>Draft Genome Sequence of the Terrestrial Cyanobacterium Scytonema millei VB511283, Isolated from Eastern India.</title>
        <authorList>
            <person name="Sen D."/>
            <person name="Chandrababunaidu M.M."/>
            <person name="Singh D."/>
            <person name="Sanghi N."/>
            <person name="Ghorai A."/>
            <person name="Mishra G.P."/>
            <person name="Madduluri M."/>
            <person name="Adhikary S.P."/>
            <person name="Tripathy S."/>
        </authorList>
    </citation>
    <scope>NUCLEOTIDE SEQUENCE [LARGE SCALE GENOMIC DNA]</scope>
    <source>
        <strain evidence="10 11">VB511283</strain>
    </source>
</reference>
<protein>
    <recommendedName>
        <fullName evidence="9">Bacterial sugar transferase domain-containing protein</fullName>
    </recommendedName>
</protein>
<proteinExistence type="inferred from homology"/>
<evidence type="ECO:0000313" key="10">
    <source>
        <dbReference type="EMBL" id="NHC35992.1"/>
    </source>
</evidence>
<dbReference type="GO" id="GO:0005886">
    <property type="term" value="C:plasma membrane"/>
    <property type="evidence" value="ECO:0007669"/>
    <property type="project" value="UniProtKB-SubCell"/>
</dbReference>
<organism evidence="10 11">
    <name type="scientific">Scytonema millei VB511283</name>
    <dbReference type="NCBI Taxonomy" id="1245923"/>
    <lineage>
        <taxon>Bacteria</taxon>
        <taxon>Bacillati</taxon>
        <taxon>Cyanobacteriota</taxon>
        <taxon>Cyanophyceae</taxon>
        <taxon>Nostocales</taxon>
        <taxon>Scytonemataceae</taxon>
        <taxon>Scytonema</taxon>
    </lineage>
</organism>
<feature type="transmembrane region" description="Helical" evidence="8">
    <location>
        <begin position="144"/>
        <end position="165"/>
    </location>
</feature>
<accession>A0A9X5E6A0</accession>
<dbReference type="EMBL" id="JTJC03000004">
    <property type="protein sequence ID" value="NHC35992.1"/>
    <property type="molecule type" value="Genomic_DNA"/>
</dbReference>
<comment type="subcellular location">
    <subcellularLocation>
        <location evidence="1">Cell membrane</location>
    </subcellularLocation>
</comment>
<dbReference type="AlphaFoldDB" id="A0A9X5E6A0"/>
<dbReference type="OrthoDB" id="467691at2"/>
<evidence type="ECO:0000256" key="1">
    <source>
        <dbReference type="ARBA" id="ARBA00004236"/>
    </source>
</evidence>
<evidence type="ECO:0000256" key="4">
    <source>
        <dbReference type="ARBA" id="ARBA00022679"/>
    </source>
</evidence>
<evidence type="ECO:0000256" key="6">
    <source>
        <dbReference type="ARBA" id="ARBA00022989"/>
    </source>
</evidence>
<dbReference type="Proteomes" id="UP000031532">
    <property type="component" value="Unassembled WGS sequence"/>
</dbReference>
<keyword evidence="11" id="KW-1185">Reference proteome</keyword>
<gene>
    <name evidence="10" type="ORF">QH73_0015280</name>
</gene>
<name>A0A9X5E6A0_9CYAN</name>
<comment type="caution">
    <text evidence="10">The sequence shown here is derived from an EMBL/GenBank/DDBJ whole genome shotgun (WGS) entry which is preliminary data.</text>
</comment>
<evidence type="ECO:0000256" key="5">
    <source>
        <dbReference type="ARBA" id="ARBA00022692"/>
    </source>
</evidence>
<comment type="similarity">
    <text evidence="2">Belongs to the bacterial sugar transferase family.</text>
</comment>
<dbReference type="PANTHER" id="PTHR30576:SF4">
    <property type="entry name" value="UNDECAPRENYL-PHOSPHATE GALACTOSE PHOSPHOTRANSFERASE"/>
    <property type="match status" value="1"/>
</dbReference>
<sequence>MNFTTNKLRQQGTICNPIFIIGFSTDIEKATQLLVPENHYRIIGYLPIYVLKNRGIEKVVEEITTSGAAEVFVCSWHKIEQRMFLYWKLRNNGITLNILPLSLEEIVEEKTGTFLSLKSGVPFFKLSPPLIAGLDFWIKRCFDFCLAILIVLFLSPLYLAIALLIELDSPGPVFYQQTRVGLHGKRFNVWKFRTMVNNADLKGRHTPQIPNGIKI</sequence>
<evidence type="ECO:0000313" key="11">
    <source>
        <dbReference type="Proteomes" id="UP000031532"/>
    </source>
</evidence>
<dbReference type="GO" id="GO:0016780">
    <property type="term" value="F:phosphotransferase activity, for other substituted phosphate groups"/>
    <property type="evidence" value="ECO:0007669"/>
    <property type="project" value="TreeGrafter"/>
</dbReference>
<evidence type="ECO:0000256" key="8">
    <source>
        <dbReference type="SAM" id="Phobius"/>
    </source>
</evidence>
<evidence type="ECO:0000256" key="7">
    <source>
        <dbReference type="ARBA" id="ARBA00023136"/>
    </source>
</evidence>
<keyword evidence="3" id="KW-1003">Cell membrane</keyword>
<dbReference type="PANTHER" id="PTHR30576">
    <property type="entry name" value="COLANIC BIOSYNTHESIS UDP-GLUCOSE LIPID CARRIER TRANSFERASE"/>
    <property type="match status" value="1"/>
</dbReference>